<reference evidence="7 8" key="1">
    <citation type="submission" date="2020-08" db="EMBL/GenBank/DDBJ databases">
        <title>Genomic Encyclopedia of Type Strains, Phase IV (KMG-IV): sequencing the most valuable type-strain genomes for metagenomic binning, comparative biology and taxonomic classification.</title>
        <authorList>
            <person name="Goeker M."/>
        </authorList>
    </citation>
    <scope>NUCLEOTIDE SEQUENCE [LARGE SCALE GENOMIC DNA]</scope>
    <source>
        <strain evidence="7 8">DSM 24661</strain>
    </source>
</reference>
<dbReference type="Gene3D" id="3.90.1150.10">
    <property type="entry name" value="Aspartate Aminotransferase, domain 1"/>
    <property type="match status" value="1"/>
</dbReference>
<evidence type="ECO:0000256" key="2">
    <source>
        <dbReference type="ARBA" id="ARBA00012224"/>
    </source>
</evidence>
<comment type="similarity">
    <text evidence="5">Belongs to the class-II pyridoxal-phosphate-dependent aminotransferase family. MalY/PatB cystathionine beta-lyase subfamily.</text>
</comment>
<comment type="caution">
    <text evidence="7">The sequence shown here is derived from an EMBL/GenBank/DDBJ whole genome shotgun (WGS) entry which is preliminary data.</text>
</comment>
<keyword evidence="8" id="KW-1185">Reference proteome</keyword>
<organism evidence="7 8">
    <name type="scientific">Pectinatus brassicae</name>
    <dbReference type="NCBI Taxonomy" id="862415"/>
    <lineage>
        <taxon>Bacteria</taxon>
        <taxon>Bacillati</taxon>
        <taxon>Bacillota</taxon>
        <taxon>Negativicutes</taxon>
        <taxon>Selenomonadales</taxon>
        <taxon>Selenomonadaceae</taxon>
        <taxon>Pectinatus</taxon>
    </lineage>
</organism>
<dbReference type="Gene3D" id="3.40.640.10">
    <property type="entry name" value="Type I PLP-dependent aspartate aminotransferase-like (Major domain)"/>
    <property type="match status" value="1"/>
</dbReference>
<evidence type="ECO:0000313" key="8">
    <source>
        <dbReference type="Proteomes" id="UP000559117"/>
    </source>
</evidence>
<dbReference type="InterPro" id="IPR004839">
    <property type="entry name" value="Aminotransferase_I/II_large"/>
</dbReference>
<keyword evidence="7" id="KW-0032">Aminotransferase</keyword>
<keyword evidence="4 7" id="KW-0456">Lyase</keyword>
<evidence type="ECO:0000256" key="3">
    <source>
        <dbReference type="ARBA" id="ARBA00022898"/>
    </source>
</evidence>
<dbReference type="RefSeq" id="WP_183860956.1">
    <property type="nucleotide sequence ID" value="NZ_JACHFH010000014.1"/>
</dbReference>
<dbReference type="CDD" id="cd00609">
    <property type="entry name" value="AAT_like"/>
    <property type="match status" value="1"/>
</dbReference>
<evidence type="ECO:0000313" key="7">
    <source>
        <dbReference type="EMBL" id="MBB5336215.1"/>
    </source>
</evidence>
<sequence>MYDFTAKIDRKATGSSKWLMMNKANPDIPDNIVPLSVADMELSTPPEILTGLQDFLHKASLGYSLPTDNYFTAVSNWMQRRHNWHIENDWILPSPGVIPALFNAVRAFTKKHDGVIVMTPVYYPFFNSIQKNNRQIIKTSLINKDNHYYIDFADFEKKAADHNNKVLLLCSPHNPVGRVWTKEELEKIADICLHHNVLVISDEIHSDIIMPDYKHHVFATINNQIADNCIICTAPSKTFNIAGLQVSNIIIKNPLLRKKFIKTARKAGYGILNSMGYKACELAYNECEQWLDEFLELIVYNKNFCEKFLQKYIPKIKVINLEGTYLQWWDCHALNMDKDELEKFMQQKAYIFADEGYIFGTEGDCFERINLACPTIVLEETLKRLHKALKNINQ</sequence>
<keyword evidence="7" id="KW-0808">Transferase</keyword>
<gene>
    <name evidence="7" type="ORF">HNR32_001363</name>
</gene>
<proteinExistence type="inferred from homology"/>
<evidence type="ECO:0000259" key="6">
    <source>
        <dbReference type="Pfam" id="PF00155"/>
    </source>
</evidence>
<dbReference type="GO" id="GO:0008483">
    <property type="term" value="F:transaminase activity"/>
    <property type="evidence" value="ECO:0007669"/>
    <property type="project" value="UniProtKB-KW"/>
</dbReference>
<evidence type="ECO:0000256" key="1">
    <source>
        <dbReference type="ARBA" id="ARBA00001933"/>
    </source>
</evidence>
<comment type="cofactor">
    <cofactor evidence="1">
        <name>pyridoxal 5'-phosphate</name>
        <dbReference type="ChEBI" id="CHEBI:597326"/>
    </cofactor>
</comment>
<dbReference type="InterPro" id="IPR015421">
    <property type="entry name" value="PyrdxlP-dep_Trfase_major"/>
</dbReference>
<dbReference type="PANTHER" id="PTHR43525:SF1">
    <property type="entry name" value="PROTEIN MALY"/>
    <property type="match status" value="1"/>
</dbReference>
<evidence type="ECO:0000256" key="5">
    <source>
        <dbReference type="ARBA" id="ARBA00037974"/>
    </source>
</evidence>
<dbReference type="InterPro" id="IPR015424">
    <property type="entry name" value="PyrdxlP-dep_Trfase"/>
</dbReference>
<feature type="domain" description="Aminotransferase class I/classII large" evidence="6">
    <location>
        <begin position="32"/>
        <end position="384"/>
    </location>
</feature>
<dbReference type="InterPro" id="IPR051798">
    <property type="entry name" value="Class-II_PLP-Dep_Aminotrans"/>
</dbReference>
<dbReference type="GO" id="GO:0030170">
    <property type="term" value="F:pyridoxal phosphate binding"/>
    <property type="evidence" value="ECO:0007669"/>
    <property type="project" value="InterPro"/>
</dbReference>
<dbReference type="InterPro" id="IPR015422">
    <property type="entry name" value="PyrdxlP-dep_Trfase_small"/>
</dbReference>
<protein>
    <recommendedName>
        <fullName evidence="2">cysteine-S-conjugate beta-lyase</fullName>
        <ecNumber evidence="2">4.4.1.13</ecNumber>
    </recommendedName>
</protein>
<keyword evidence="3" id="KW-0663">Pyridoxal phosphate</keyword>
<dbReference type="Pfam" id="PF00155">
    <property type="entry name" value="Aminotran_1_2"/>
    <property type="match status" value="1"/>
</dbReference>
<dbReference type="NCBIfam" id="TIGR04350">
    <property type="entry name" value="C_S_lyase_PatB"/>
    <property type="match status" value="1"/>
</dbReference>
<name>A0A840UUT4_9FIRM</name>
<dbReference type="EC" id="4.4.1.13" evidence="2"/>
<dbReference type="EMBL" id="JACHFH010000014">
    <property type="protein sequence ID" value="MBB5336215.1"/>
    <property type="molecule type" value="Genomic_DNA"/>
</dbReference>
<dbReference type="PANTHER" id="PTHR43525">
    <property type="entry name" value="PROTEIN MALY"/>
    <property type="match status" value="1"/>
</dbReference>
<dbReference type="SUPFAM" id="SSF53383">
    <property type="entry name" value="PLP-dependent transferases"/>
    <property type="match status" value="1"/>
</dbReference>
<evidence type="ECO:0000256" key="4">
    <source>
        <dbReference type="ARBA" id="ARBA00023239"/>
    </source>
</evidence>
<dbReference type="Proteomes" id="UP000559117">
    <property type="component" value="Unassembled WGS sequence"/>
</dbReference>
<dbReference type="InterPro" id="IPR027619">
    <property type="entry name" value="C-S_lyase_PatB-like"/>
</dbReference>
<dbReference type="AlphaFoldDB" id="A0A840UUT4"/>
<dbReference type="GO" id="GO:0047804">
    <property type="term" value="F:cysteine-S-conjugate beta-lyase activity"/>
    <property type="evidence" value="ECO:0007669"/>
    <property type="project" value="UniProtKB-EC"/>
</dbReference>
<accession>A0A840UUT4</accession>